<protein>
    <submittedName>
        <fullName evidence="5">Alanine racemase</fullName>
        <ecNumber evidence="5">5.1.1.1</ecNumber>
    </submittedName>
</protein>
<dbReference type="InterPro" id="IPR022644">
    <property type="entry name" value="De-COase2_N"/>
</dbReference>
<dbReference type="SUPFAM" id="SSF50621">
    <property type="entry name" value="Alanine racemase C-terminal domain-like"/>
    <property type="match status" value="1"/>
</dbReference>
<dbReference type="PROSITE" id="PS00879">
    <property type="entry name" value="ODR_DC_2_2"/>
    <property type="match status" value="1"/>
</dbReference>
<evidence type="ECO:0000256" key="1">
    <source>
        <dbReference type="ARBA" id="ARBA00001933"/>
    </source>
</evidence>
<feature type="domain" description="Orn/DAP/Arg decarboxylase 2 N-terminal" evidence="4">
    <location>
        <begin position="61"/>
        <end position="254"/>
    </location>
</feature>
<reference evidence="6" key="1">
    <citation type="journal article" date="2019" name="Int. J. Syst. Evol. Microbiol.">
        <title>The Global Catalogue of Microorganisms (GCM) 10K type strain sequencing project: providing services to taxonomists for standard genome sequencing and annotation.</title>
        <authorList>
            <consortium name="The Broad Institute Genomics Platform"/>
            <consortium name="The Broad Institute Genome Sequencing Center for Infectious Disease"/>
            <person name="Wu L."/>
            <person name="Ma J."/>
        </authorList>
    </citation>
    <scope>NUCLEOTIDE SEQUENCE [LARGE SCALE GENOMIC DNA]</scope>
    <source>
        <strain evidence="6">KCTC 33576</strain>
    </source>
</reference>
<dbReference type="SUPFAM" id="SSF51419">
    <property type="entry name" value="PLP-binding barrel"/>
    <property type="match status" value="1"/>
</dbReference>
<sequence>MTQQLDCHGTPPLTARTEAWMDALTQDAEACATLVEQHGSPLNVHNFEPMRRNIDELRDAAARHQIAFQVFFARKANKTHGAALAAHRAGAGIDVASQRELEQCLNLGIPGHAIIFSAATKTPAAIDAALAGGVTISVDNADELKLIIARATGGGLQAQVALRLAILDPEIPPTRFGLAAGQWLEALGSCAVESLSITGIHFHLNGYSAEHRAIGLRQALTFADQLRSLGHPVEFIDMGGGIPMSYLDSKEQWQEFWRAVAASADAGALDAAGVGTGGLGEDVVAVGRSAVSGDTTNLARPGGLGSGVTGSGINGSGPTWRGDTLGLVDHEADRPSPATYPYYQAVTRGEWLRQILSAPAGSDGGTVADELRARKIELRCEPGRSLLDGCGMTIAQVAFRKPTSDGIPLVGLYMNRTQVRSNSADFLLDPILIRRSPQPVVSESSSEPGRPALSESSVPSDPLSGAFLVGSYCIEEELILRRSFDFPKGVQVGDLIAFPNTGGYLMHILESASHQLPLAANLVATPGDSALGIPEHWVLDGIDR</sequence>
<dbReference type="Gene3D" id="3.20.20.10">
    <property type="entry name" value="Alanine racemase"/>
    <property type="match status" value="1"/>
</dbReference>
<dbReference type="PANTHER" id="PTHR43727">
    <property type="entry name" value="DIAMINOPIMELATE DECARBOXYLASE"/>
    <property type="match status" value="1"/>
</dbReference>
<evidence type="ECO:0000256" key="3">
    <source>
        <dbReference type="SAM" id="MobiDB-lite"/>
    </source>
</evidence>
<dbReference type="InterPro" id="IPR029066">
    <property type="entry name" value="PLP-binding_barrel"/>
</dbReference>
<evidence type="ECO:0000259" key="4">
    <source>
        <dbReference type="Pfam" id="PF02784"/>
    </source>
</evidence>
<comment type="caution">
    <text evidence="5">The sequence shown here is derived from an EMBL/GenBank/DDBJ whole genome shotgun (WGS) entry which is preliminary data.</text>
</comment>
<dbReference type="Gene3D" id="2.40.37.10">
    <property type="entry name" value="Lyase, Ornithine Decarboxylase, Chain A, domain 1"/>
    <property type="match status" value="1"/>
</dbReference>
<accession>A0ABW5XHV0</accession>
<feature type="compositionally biased region" description="Low complexity" evidence="3">
    <location>
        <begin position="439"/>
        <end position="448"/>
    </location>
</feature>
<dbReference type="InterPro" id="IPR009006">
    <property type="entry name" value="Ala_racemase/Decarboxylase_C"/>
</dbReference>
<keyword evidence="5" id="KW-0413">Isomerase</keyword>
<organism evidence="5 6">
    <name type="scientific">Populibacterium corticicola</name>
    <dbReference type="NCBI Taxonomy" id="1812826"/>
    <lineage>
        <taxon>Bacteria</taxon>
        <taxon>Bacillati</taxon>
        <taxon>Actinomycetota</taxon>
        <taxon>Actinomycetes</taxon>
        <taxon>Micrococcales</taxon>
        <taxon>Jonesiaceae</taxon>
        <taxon>Populibacterium</taxon>
    </lineage>
</organism>
<comment type="cofactor">
    <cofactor evidence="1">
        <name>pyridoxal 5'-phosphate</name>
        <dbReference type="ChEBI" id="CHEBI:597326"/>
    </cofactor>
</comment>
<dbReference type="EC" id="5.1.1.1" evidence="5"/>
<dbReference type="GO" id="GO:0008784">
    <property type="term" value="F:alanine racemase activity"/>
    <property type="evidence" value="ECO:0007669"/>
    <property type="project" value="UniProtKB-EC"/>
</dbReference>
<dbReference type="InterPro" id="IPR022657">
    <property type="entry name" value="De-COase2_CS"/>
</dbReference>
<proteinExistence type="predicted"/>
<dbReference type="Proteomes" id="UP001597391">
    <property type="component" value="Unassembled WGS sequence"/>
</dbReference>
<evidence type="ECO:0000313" key="5">
    <source>
        <dbReference type="EMBL" id="MFD2840654.1"/>
    </source>
</evidence>
<dbReference type="RefSeq" id="WP_377466528.1">
    <property type="nucleotide sequence ID" value="NZ_JBHUOP010000003.1"/>
</dbReference>
<name>A0ABW5XHV0_9MICO</name>
<keyword evidence="2" id="KW-0663">Pyridoxal phosphate</keyword>
<evidence type="ECO:0000256" key="2">
    <source>
        <dbReference type="ARBA" id="ARBA00022898"/>
    </source>
</evidence>
<evidence type="ECO:0000313" key="6">
    <source>
        <dbReference type="Proteomes" id="UP001597391"/>
    </source>
</evidence>
<feature type="region of interest" description="Disordered" evidence="3">
    <location>
        <begin position="439"/>
        <end position="460"/>
    </location>
</feature>
<gene>
    <name evidence="5" type="ORF">ACFSYH_08735</name>
</gene>
<dbReference type="Pfam" id="PF02784">
    <property type="entry name" value="Orn_Arg_deC_N"/>
    <property type="match status" value="1"/>
</dbReference>
<keyword evidence="6" id="KW-1185">Reference proteome</keyword>
<dbReference type="PANTHER" id="PTHR43727:SF2">
    <property type="entry name" value="GROUP IV DECARBOXYLASE"/>
    <property type="match status" value="1"/>
</dbReference>
<dbReference type="EMBL" id="JBHUOP010000003">
    <property type="protein sequence ID" value="MFD2840654.1"/>
    <property type="molecule type" value="Genomic_DNA"/>
</dbReference>